<evidence type="ECO:0000256" key="3">
    <source>
        <dbReference type="ARBA" id="ARBA00022490"/>
    </source>
</evidence>
<dbReference type="GO" id="GO:0005085">
    <property type="term" value="F:guanyl-nucleotide exchange factor activity"/>
    <property type="evidence" value="ECO:0007669"/>
    <property type="project" value="TreeGrafter"/>
</dbReference>
<proteinExistence type="inferred from homology"/>
<dbReference type="GO" id="GO:0005829">
    <property type="term" value="C:cytosol"/>
    <property type="evidence" value="ECO:0007669"/>
    <property type="project" value="UniProtKB-SubCell"/>
</dbReference>
<dbReference type="InterPro" id="IPR051960">
    <property type="entry name" value="eIF2B_gamma"/>
</dbReference>
<organism evidence="12 13">
    <name type="scientific">Theileria orientalis</name>
    <dbReference type="NCBI Taxonomy" id="68886"/>
    <lineage>
        <taxon>Eukaryota</taxon>
        <taxon>Sar</taxon>
        <taxon>Alveolata</taxon>
        <taxon>Apicomplexa</taxon>
        <taxon>Aconoidasida</taxon>
        <taxon>Piroplasmida</taxon>
        <taxon>Theileriidae</taxon>
        <taxon>Theileria</taxon>
    </lineage>
</organism>
<evidence type="ECO:0000256" key="8">
    <source>
        <dbReference type="ARBA" id="ARBA00045373"/>
    </source>
</evidence>
<dbReference type="OrthoDB" id="285674at2759"/>
<dbReference type="Pfam" id="PF25087">
    <property type="entry name" value="GMPPB_C"/>
    <property type="match status" value="1"/>
</dbReference>
<reference evidence="12" key="1">
    <citation type="submission" date="2022-07" db="EMBL/GenBank/DDBJ databases">
        <title>Evaluation of T. orientalis genome assembly methods using nanopore sequencing and analysis of variation between genomes.</title>
        <authorList>
            <person name="Yam J."/>
            <person name="Micallef M.L."/>
            <person name="Liu M."/>
            <person name="Djordjevic S.P."/>
            <person name="Bogema D.R."/>
            <person name="Jenkins C."/>
        </authorList>
    </citation>
    <scope>NUCLEOTIDE SEQUENCE</scope>
    <source>
        <strain evidence="12">Fish Creek</strain>
    </source>
</reference>
<gene>
    <name evidence="12" type="ORF">MACJ_000482</name>
</gene>
<dbReference type="Gene3D" id="2.160.10.10">
    <property type="entry name" value="Hexapeptide repeat proteins"/>
    <property type="match status" value="1"/>
</dbReference>
<comment type="subunit">
    <text evidence="9">Component of the translation initiation factor 2B (eIF2B) complex which is a heterodecamer of two sets of five different subunits: alpha, beta, gamma, delta and epsilon. Subunits alpha, beta and delta comprise a regulatory subcomplex and subunits epsilon and gamma comprise a catalytic subcomplex. Within the complex, the hexameric regulatory complex resides at the center, with the two heterodimeric catalytic subcomplexes bound on opposite sides.</text>
</comment>
<evidence type="ECO:0000256" key="1">
    <source>
        <dbReference type="ARBA" id="ARBA00004514"/>
    </source>
</evidence>
<evidence type="ECO:0000313" key="13">
    <source>
        <dbReference type="Proteomes" id="UP000244803"/>
    </source>
</evidence>
<dbReference type="InterPro" id="IPR029044">
    <property type="entry name" value="Nucleotide-diphossugar_trans"/>
</dbReference>
<feature type="domain" description="Nucleotidyl transferase" evidence="10">
    <location>
        <begin position="12"/>
        <end position="145"/>
    </location>
</feature>
<name>A0A976QRD9_THEOR</name>
<sequence length="429" mass="47393">MEEESPCSNFTAVILAGGNSNNFSFLTDTVPKPLIKLSGKSILHHLLHNLLTSGFKELVIVTNKHAHSQLEEHSKHCISLLSQELSLQPSVSVYPVEDQGTTDVLNGLSGSVTKDFVVVPCDLYGQFDFKAFVNEHCSSARLCTMALLDPTHGAASTAGKGASAAPATSMNVCLGGNEYEDWSYKYKVVTTLNEYNNCILGLVQQIALDNGDPYELYKWHFPKNQKCVLRRNLVDLHVYAFSRPVFDFVSNESLLNSSIRMDLLPYAIKMQETPFLSDPHSTDKTWKLNDLHEDGHKVHYFVASGDHFKCCRINSVDTLYWANMQLCRRGLKKGKIKNAVLGNVNLDDTSEIKNSVIGDDVTIGNNVKITDCVVMDNCTILDGAVLTKTFVGDSVVVESRSNLKNVLVKSGSVVAQGTQLEKDYIPSFM</sequence>
<accession>A0A976QRD9</accession>
<dbReference type="Proteomes" id="UP000244803">
    <property type="component" value="Chromosome 1"/>
</dbReference>
<dbReference type="PANTHER" id="PTHR45989">
    <property type="entry name" value="TRANSLATION INITIATION FACTOR EIF-2B SUBUNIT GAMMA"/>
    <property type="match status" value="1"/>
</dbReference>
<feature type="domain" description="Mannose-1-phosphate guanyltransferase C-terminal" evidence="11">
    <location>
        <begin position="341"/>
        <end position="422"/>
    </location>
</feature>
<keyword evidence="4" id="KW-0396">Initiation factor</keyword>
<dbReference type="PANTHER" id="PTHR45989:SF1">
    <property type="entry name" value="TRANSLATION INITIATION FACTOR EIF-2B SUBUNIT GAMMA"/>
    <property type="match status" value="1"/>
</dbReference>
<evidence type="ECO:0000259" key="11">
    <source>
        <dbReference type="Pfam" id="PF25087"/>
    </source>
</evidence>
<dbReference type="Gene3D" id="3.90.550.10">
    <property type="entry name" value="Spore Coat Polysaccharide Biosynthesis Protein SpsA, Chain A"/>
    <property type="match status" value="1"/>
</dbReference>
<dbReference type="InterPro" id="IPR056729">
    <property type="entry name" value="GMPPB_C"/>
</dbReference>
<keyword evidence="3" id="KW-0963">Cytoplasm</keyword>
<protein>
    <recommendedName>
        <fullName evidence="6">Translation initiation factor eIF2B subunit gamma</fullName>
    </recommendedName>
    <alternativeName>
        <fullName evidence="7">eIF2B GDP-GTP exchange factor subunit gamma</fullName>
    </alternativeName>
</protein>
<evidence type="ECO:0000313" key="12">
    <source>
        <dbReference type="EMBL" id="UKJ88040.1"/>
    </source>
</evidence>
<comment type="similarity">
    <text evidence="2">Belongs to the eIF-2B gamma/epsilon subunits family.</text>
</comment>
<comment type="subcellular location">
    <subcellularLocation>
        <location evidence="1">Cytoplasm</location>
        <location evidence="1">Cytosol</location>
    </subcellularLocation>
</comment>
<evidence type="ECO:0000256" key="2">
    <source>
        <dbReference type="ARBA" id="ARBA00007878"/>
    </source>
</evidence>
<dbReference type="Pfam" id="PF00483">
    <property type="entry name" value="NTP_transferase"/>
    <property type="match status" value="1"/>
</dbReference>
<evidence type="ECO:0000259" key="10">
    <source>
        <dbReference type="Pfam" id="PF00483"/>
    </source>
</evidence>
<dbReference type="GO" id="GO:0002183">
    <property type="term" value="P:cytoplasmic translational initiation"/>
    <property type="evidence" value="ECO:0007669"/>
    <property type="project" value="TreeGrafter"/>
</dbReference>
<evidence type="ECO:0000256" key="4">
    <source>
        <dbReference type="ARBA" id="ARBA00022540"/>
    </source>
</evidence>
<dbReference type="GO" id="GO:0005851">
    <property type="term" value="C:eukaryotic translation initiation factor 2B complex"/>
    <property type="evidence" value="ECO:0007669"/>
    <property type="project" value="TreeGrafter"/>
</dbReference>
<dbReference type="InterPro" id="IPR005835">
    <property type="entry name" value="NTP_transferase_dom"/>
</dbReference>
<keyword evidence="5" id="KW-0648">Protein biosynthesis</keyword>
<evidence type="ECO:0000256" key="9">
    <source>
        <dbReference type="ARBA" id="ARBA00046432"/>
    </source>
</evidence>
<dbReference type="SUPFAM" id="SSF53448">
    <property type="entry name" value="Nucleotide-diphospho-sugar transferases"/>
    <property type="match status" value="1"/>
</dbReference>
<evidence type="ECO:0000256" key="6">
    <source>
        <dbReference type="ARBA" id="ARBA00044196"/>
    </source>
</evidence>
<dbReference type="GO" id="GO:0003743">
    <property type="term" value="F:translation initiation factor activity"/>
    <property type="evidence" value="ECO:0007669"/>
    <property type="project" value="UniProtKB-KW"/>
</dbReference>
<comment type="function">
    <text evidence="8">Acts as a component of the translation initiation factor 2B (eIF2B) complex, which catalyzes the exchange of GDP for GTP on the eukaryotic initiation factor 2 (eIF2) complex gamma subunit. Its guanine nucleotide exchange factor activity is repressed when bound to eIF2 complex phosphorylated on the alpha subunit, thereby limiting the amount of methionyl-initiator methionine tRNA available to the ribosome and consequently global translation is repressed.</text>
</comment>
<evidence type="ECO:0000256" key="7">
    <source>
        <dbReference type="ARBA" id="ARBA00044229"/>
    </source>
</evidence>
<dbReference type="AlphaFoldDB" id="A0A976QRD9"/>
<dbReference type="EMBL" id="CP056065">
    <property type="protein sequence ID" value="UKJ88040.1"/>
    <property type="molecule type" value="Genomic_DNA"/>
</dbReference>
<evidence type="ECO:0000256" key="5">
    <source>
        <dbReference type="ARBA" id="ARBA00022917"/>
    </source>
</evidence>